<dbReference type="InParanoid" id="G3NA44"/>
<dbReference type="InterPro" id="IPR000900">
    <property type="entry name" value="Nebulin_repeat"/>
</dbReference>
<dbReference type="GO" id="GO:0071691">
    <property type="term" value="P:cardiac muscle thin filament assembly"/>
    <property type="evidence" value="ECO:0007669"/>
    <property type="project" value="TreeGrafter"/>
</dbReference>
<accession>G3NA44</accession>
<dbReference type="OMA" id="EXKEYKK"/>
<protein>
    <submittedName>
        <fullName evidence="4">Uncharacterized protein</fullName>
    </submittedName>
</protein>
<dbReference type="AlphaFoldDB" id="G3NA44"/>
<keyword evidence="1" id="KW-0677">Repeat</keyword>
<feature type="region of interest" description="Disordered" evidence="3">
    <location>
        <begin position="129"/>
        <end position="160"/>
    </location>
</feature>
<evidence type="ECO:0000313" key="4">
    <source>
        <dbReference type="Ensembl" id="ENSGACP00000002186.1"/>
    </source>
</evidence>
<dbReference type="InterPro" id="IPR055297">
    <property type="entry name" value="NEBU/NEBL"/>
</dbReference>
<dbReference type="STRING" id="69293.ENSGACP00000002186"/>
<dbReference type="PANTHER" id="PTHR11039">
    <property type="entry name" value="NEBULIN"/>
    <property type="match status" value="1"/>
</dbReference>
<dbReference type="Ensembl" id="ENSGACT00000002192.1">
    <property type="protein sequence ID" value="ENSGACP00000002186.1"/>
    <property type="gene ID" value="ENSGACG00000001674.1"/>
</dbReference>
<dbReference type="PROSITE" id="PS51216">
    <property type="entry name" value="NEBULIN"/>
    <property type="match status" value="8"/>
</dbReference>
<evidence type="ECO:0000256" key="3">
    <source>
        <dbReference type="SAM" id="MobiDB-lite"/>
    </source>
</evidence>
<organism evidence="4">
    <name type="scientific">Gasterosteus aculeatus</name>
    <name type="common">Three-spined stickleback</name>
    <dbReference type="NCBI Taxonomy" id="69293"/>
    <lineage>
        <taxon>Eukaryota</taxon>
        <taxon>Metazoa</taxon>
        <taxon>Chordata</taxon>
        <taxon>Craniata</taxon>
        <taxon>Vertebrata</taxon>
        <taxon>Euteleostomi</taxon>
        <taxon>Actinopterygii</taxon>
        <taxon>Neopterygii</taxon>
        <taxon>Teleostei</taxon>
        <taxon>Neoteleostei</taxon>
        <taxon>Acanthomorphata</taxon>
        <taxon>Eupercaria</taxon>
        <taxon>Perciformes</taxon>
        <taxon>Cottioidei</taxon>
        <taxon>Gasterosteales</taxon>
        <taxon>Gasterosteidae</taxon>
        <taxon>Gasterosteus</taxon>
    </lineage>
</organism>
<name>G3NA44_GASAC</name>
<dbReference type="eggNOG" id="KOG1702">
    <property type="taxonomic scope" value="Eukaryota"/>
</dbReference>
<feature type="compositionally biased region" description="Basic and acidic residues" evidence="3">
    <location>
        <begin position="129"/>
        <end position="155"/>
    </location>
</feature>
<reference evidence="4" key="1">
    <citation type="submission" date="2006-01" db="EMBL/GenBank/DDBJ databases">
        <authorList>
            <person name="Lindblad-Toh K."/>
            <person name="Mauceli E."/>
            <person name="Grabherr M."/>
            <person name="Chang J.L."/>
            <person name="Lander E.S."/>
        </authorList>
    </citation>
    <scope>NUCLEOTIDE SEQUENCE [LARGE SCALE GENOMIC DNA]</scope>
</reference>
<keyword evidence="2" id="KW-0009">Actin-binding</keyword>
<reference evidence="4" key="2">
    <citation type="submission" date="2024-04" db="UniProtKB">
        <authorList>
            <consortium name="Ensembl"/>
        </authorList>
    </citation>
    <scope>IDENTIFICATION</scope>
</reference>
<dbReference type="Bgee" id="ENSGACG00000001674">
    <property type="expression patterns" value="Expressed in heart and 3 other cell types or tissues"/>
</dbReference>
<dbReference type="PANTHER" id="PTHR11039:SF48">
    <property type="entry name" value="NEBULETTE"/>
    <property type="match status" value="1"/>
</dbReference>
<dbReference type="GO" id="GO:0030018">
    <property type="term" value="C:Z disc"/>
    <property type="evidence" value="ECO:0007669"/>
    <property type="project" value="InterPro"/>
</dbReference>
<dbReference type="GO" id="GO:0051015">
    <property type="term" value="F:actin filament binding"/>
    <property type="evidence" value="ECO:0007669"/>
    <property type="project" value="InterPro"/>
</dbReference>
<dbReference type="SMART" id="SM00227">
    <property type="entry name" value="NEBU"/>
    <property type="match status" value="13"/>
</dbReference>
<proteinExistence type="predicted"/>
<evidence type="ECO:0000256" key="2">
    <source>
        <dbReference type="ARBA" id="ARBA00023203"/>
    </source>
</evidence>
<sequence length="878" mass="100086">MAETHSEVKYKEAGKKEASVSLYHRLPETLETRRVREVTELQSESFYSQLPETSETQFAKTVSELQSEAKYKEASRKEASGCLYHQLPVTMETQHAKEASELQSQSKYKEASKKELVNSLYSLLPETKDTQHAKEQSQLHSEKSYKEQYNREKGKSSYSSMGALPEVEHAMEVTRKQSEVSYRRGREELRLYSSGADRPDILHAANATKLASVVSYKSVPQPVHPDVSLLDRTDIQHLKEASKLASQVKYKESFDRDLKGQRPKYNPLDCLSFRHSQAAAALASQVKYRTNQKAEGSSDLPNLLQLEHALHASKLQSNYKKKHKEEKARFHAAAETAEQLHHKENAVLHSQVRYREEYERSRGRCQMEFGDTAAYKVSKEAQRNQSEVKSSLTLVFSGGSIRLLHVSPSLRESTGRDYEEQIKGKAFDGRGPLDTWAACRASSLLSEGEALKHKETLKTKLRYKKKRNRNKKAYRKDLEQEVKGRGLSGVGLEETPELLRVKRASEIQSQQRSYRQTEQLRESCYGTVTDTPELLHASYLKDVYSQKKYRDEAERLKGRRSLIAETAETQRVRANQRHLHYSWDSKLMRGLMSSVTETPELVLARENAKRISDVCYREEVGRGTAVANTPEMERVRRNQDNVSQVKYKQSSVKASSVAVTPELERVRQNQDNISSVKYRRGLQEMKGLSCSEPDTPEYRRARRSQDCVSMVAARYATGGANTSDVAPRTEPEAPLTNADQRRTELVHTVKDFNKKHYLCVFFLLTDQMHPGRRGSCAPPQAKYHEDFERARGRGGTPGLDEPGMERYQRANQMMGEAGYGRGPHPQAMETDRRPGGIIVDLKVWRTDPGSIFDFDPLEDDIQSKSLRRMSGSLTESKR</sequence>
<evidence type="ECO:0000256" key="1">
    <source>
        <dbReference type="ARBA" id="ARBA00022737"/>
    </source>
</evidence>
<dbReference type="Pfam" id="PF00880">
    <property type="entry name" value="Nebulin"/>
    <property type="match status" value="8"/>
</dbReference>